<dbReference type="RefSeq" id="WP_003527036.1">
    <property type="nucleotide sequence ID" value="NZ_AGVV01000009.1"/>
</dbReference>
<dbReference type="InterPro" id="IPR002328">
    <property type="entry name" value="ADH_Zn_CS"/>
</dbReference>
<evidence type="ECO:0000256" key="4">
    <source>
        <dbReference type="RuleBase" id="RU361277"/>
    </source>
</evidence>
<dbReference type="GO" id="GO:0008270">
    <property type="term" value="F:zinc ion binding"/>
    <property type="evidence" value="ECO:0007669"/>
    <property type="project" value="InterPro"/>
</dbReference>
<evidence type="ECO:0000256" key="2">
    <source>
        <dbReference type="ARBA" id="ARBA00022833"/>
    </source>
</evidence>
<dbReference type="GO" id="GO:0016491">
    <property type="term" value="F:oxidoreductase activity"/>
    <property type="evidence" value="ECO:0007669"/>
    <property type="project" value="UniProtKB-KW"/>
</dbReference>
<name>H0FWA4_RHIML</name>
<dbReference type="PROSITE" id="PS00059">
    <property type="entry name" value="ADH_ZINC"/>
    <property type="match status" value="1"/>
</dbReference>
<dbReference type="InterPro" id="IPR036291">
    <property type="entry name" value="NAD(P)-bd_dom_sf"/>
</dbReference>
<comment type="similarity">
    <text evidence="4">Belongs to the zinc-containing alcohol dehydrogenase family.</text>
</comment>
<dbReference type="PATRIC" id="fig|1107881.3.peg.1468"/>
<comment type="cofactor">
    <cofactor evidence="4">
        <name>Zn(2+)</name>
        <dbReference type="ChEBI" id="CHEBI:29105"/>
    </cofactor>
</comment>
<dbReference type="Pfam" id="PF08240">
    <property type="entry name" value="ADH_N"/>
    <property type="match status" value="1"/>
</dbReference>
<proteinExistence type="inferred from homology"/>
<evidence type="ECO:0000259" key="5">
    <source>
        <dbReference type="Pfam" id="PF00107"/>
    </source>
</evidence>
<dbReference type="InterPro" id="IPR011032">
    <property type="entry name" value="GroES-like_sf"/>
</dbReference>
<dbReference type="PANTHER" id="PTHR43401:SF2">
    <property type="entry name" value="L-THREONINE 3-DEHYDROGENASE"/>
    <property type="match status" value="1"/>
</dbReference>
<keyword evidence="2 4" id="KW-0862">Zinc</keyword>
<dbReference type="Gene3D" id="3.40.50.720">
    <property type="entry name" value="NAD(P)-binding Rossmann-like Domain"/>
    <property type="match status" value="1"/>
</dbReference>
<dbReference type="AlphaFoldDB" id="H0FWA4"/>
<evidence type="ECO:0000259" key="6">
    <source>
        <dbReference type="Pfam" id="PF08240"/>
    </source>
</evidence>
<dbReference type="EMBL" id="AGVV01000009">
    <property type="protein sequence ID" value="EHK78740.1"/>
    <property type="molecule type" value="Genomic_DNA"/>
</dbReference>
<keyword evidence="1 4" id="KW-0479">Metal-binding</keyword>
<dbReference type="SUPFAM" id="SSF51735">
    <property type="entry name" value="NAD(P)-binding Rossmann-fold domains"/>
    <property type="match status" value="1"/>
</dbReference>
<evidence type="ECO:0000256" key="1">
    <source>
        <dbReference type="ARBA" id="ARBA00022723"/>
    </source>
</evidence>
<dbReference type="Pfam" id="PF00107">
    <property type="entry name" value="ADH_zinc_N"/>
    <property type="match status" value="1"/>
</dbReference>
<feature type="domain" description="Alcohol dehydrogenase-like N-terminal" evidence="6">
    <location>
        <begin position="26"/>
        <end position="136"/>
    </location>
</feature>
<dbReference type="InterPro" id="IPR013154">
    <property type="entry name" value="ADH-like_N"/>
</dbReference>
<reference evidence="7 8" key="1">
    <citation type="journal article" date="2012" name="J. Bacteriol.">
        <title>Draft Genome Sequence of Sinorhizobium meliloti CCNWSX0020, a Nitrogen-Fixing Symbiont with Copper Tolerance Capability Isolated from Lead-Zinc Mine Tailings.</title>
        <authorList>
            <person name="Li Z."/>
            <person name="Ma Z."/>
            <person name="Hao X."/>
            <person name="Wei G."/>
        </authorList>
    </citation>
    <scope>NUCLEOTIDE SEQUENCE [LARGE SCALE GENOMIC DNA]</scope>
    <source>
        <strain evidence="7 8">CCNWSX0020</strain>
    </source>
</reference>
<keyword evidence="3" id="KW-0560">Oxidoreductase</keyword>
<sequence>MATMKAAVLVEPRRFEVREVGIPELGPADVLIRVARAGICGTDLHIFNGHYAADRLPIVPGHEFCGTIAEVGASVTHLKTGMRVVADINIGCGNCYWCRRNEVLSCGEVEQIGIGRDGAFAQYVALPGRLVLPVPDGVPEAVLALVEPVACVVRAARKAGAAFGRSVVVLGAGPIGNLHVQMMRLVGMAPIIVADLSSERCRMAVEAGADAAVAEPAALRSRVLEMTGGRGADLVVESVGSSKLYRQAFDLVRKGGHVAFFGITPPGETIPIEILRTVLEENSLKGSVAGMGEDMHDALTLLSHGRFRTAAFTAAHYPLERIQEAFETIPARTEHLKTQILLDA</sequence>
<dbReference type="Gene3D" id="3.90.180.10">
    <property type="entry name" value="Medium-chain alcohol dehydrogenases, catalytic domain"/>
    <property type="match status" value="1"/>
</dbReference>
<evidence type="ECO:0000313" key="7">
    <source>
        <dbReference type="EMBL" id="EHK78740.1"/>
    </source>
</evidence>
<dbReference type="PANTHER" id="PTHR43401">
    <property type="entry name" value="L-THREONINE 3-DEHYDROGENASE"/>
    <property type="match status" value="1"/>
</dbReference>
<gene>
    <name evidence="7" type="ORF">SM0020_07332</name>
</gene>
<organism evidence="7 8">
    <name type="scientific">Sinorhizobium meliloti CCNWSX0020</name>
    <dbReference type="NCBI Taxonomy" id="1107881"/>
    <lineage>
        <taxon>Bacteria</taxon>
        <taxon>Pseudomonadati</taxon>
        <taxon>Pseudomonadota</taxon>
        <taxon>Alphaproteobacteria</taxon>
        <taxon>Hyphomicrobiales</taxon>
        <taxon>Rhizobiaceae</taxon>
        <taxon>Sinorhizobium/Ensifer group</taxon>
        <taxon>Sinorhizobium</taxon>
    </lineage>
</organism>
<accession>H0FWA4</accession>
<evidence type="ECO:0000313" key="8">
    <source>
        <dbReference type="Proteomes" id="UP000004038"/>
    </source>
</evidence>
<dbReference type="SUPFAM" id="SSF50129">
    <property type="entry name" value="GroES-like"/>
    <property type="match status" value="1"/>
</dbReference>
<feature type="domain" description="Alcohol dehydrogenase-like C-terminal" evidence="5">
    <location>
        <begin position="174"/>
        <end position="303"/>
    </location>
</feature>
<evidence type="ECO:0000256" key="3">
    <source>
        <dbReference type="ARBA" id="ARBA00023002"/>
    </source>
</evidence>
<dbReference type="InterPro" id="IPR050129">
    <property type="entry name" value="Zn_alcohol_dh"/>
</dbReference>
<dbReference type="Proteomes" id="UP000004038">
    <property type="component" value="Unassembled WGS sequence"/>
</dbReference>
<dbReference type="InterPro" id="IPR013149">
    <property type="entry name" value="ADH-like_C"/>
</dbReference>
<protein>
    <submittedName>
        <fullName evidence="7">L-threonine 3-dehydrogenase</fullName>
    </submittedName>
</protein>